<comment type="caution">
    <text evidence="2">The sequence shown here is derived from an EMBL/GenBank/DDBJ whole genome shotgun (WGS) entry which is preliminary data.</text>
</comment>
<dbReference type="EMBL" id="LDZY01000017">
    <property type="protein sequence ID" value="KLU64162.1"/>
    <property type="molecule type" value="Genomic_DNA"/>
</dbReference>
<dbReference type="SUPFAM" id="SSF55298">
    <property type="entry name" value="YjgF-like"/>
    <property type="match status" value="1"/>
</dbReference>
<reference evidence="2 3" key="1">
    <citation type="submission" date="2015-06" db="EMBL/GenBank/DDBJ databases">
        <title>Draft genome of the moderately acidophilic sulfate reducer Candidatus Desulfosporosinus acididurans strain M1.</title>
        <authorList>
            <person name="Poehlein A."/>
            <person name="Petzsch P."/>
            <person name="Johnson B.D."/>
            <person name="Schloemann M."/>
            <person name="Daniel R."/>
            <person name="Muehling M."/>
        </authorList>
    </citation>
    <scope>NUCLEOTIDE SEQUENCE [LARGE SCALE GENOMIC DNA]</scope>
    <source>
        <strain evidence="2 3">M1</strain>
    </source>
</reference>
<protein>
    <submittedName>
        <fullName evidence="2">2-iminobutanoate/2-iminopropanoate deaminase</fullName>
        <ecNumber evidence="2">3.5.99.10</ecNumber>
    </submittedName>
</protein>
<dbReference type="RefSeq" id="WP_047811742.1">
    <property type="nucleotide sequence ID" value="NZ_LDZY01000017.1"/>
</dbReference>
<dbReference type="InterPro" id="IPR006056">
    <property type="entry name" value="RidA"/>
</dbReference>
<dbReference type="InterPro" id="IPR006175">
    <property type="entry name" value="YjgF/YER057c/UK114"/>
</dbReference>
<gene>
    <name evidence="2" type="primary">yabJ</name>
    <name evidence="2" type="ORF">DEAC_c39770</name>
</gene>
<dbReference type="PANTHER" id="PTHR11803">
    <property type="entry name" value="2-IMINOBUTANOATE/2-IMINOPROPANOATE DEAMINASE RIDA"/>
    <property type="match status" value="1"/>
</dbReference>
<organism evidence="2 3">
    <name type="scientific">Desulfosporosinus acididurans</name>
    <dbReference type="NCBI Taxonomy" id="476652"/>
    <lineage>
        <taxon>Bacteria</taxon>
        <taxon>Bacillati</taxon>
        <taxon>Bacillota</taxon>
        <taxon>Clostridia</taxon>
        <taxon>Eubacteriales</taxon>
        <taxon>Desulfitobacteriaceae</taxon>
        <taxon>Desulfosporosinus</taxon>
    </lineage>
</organism>
<dbReference type="PROSITE" id="PS01094">
    <property type="entry name" value="UPF0076"/>
    <property type="match status" value="1"/>
</dbReference>
<keyword evidence="2" id="KW-0378">Hydrolase</keyword>
<dbReference type="EC" id="3.5.99.10" evidence="2"/>
<keyword evidence="3" id="KW-1185">Reference proteome</keyword>
<dbReference type="InterPro" id="IPR019897">
    <property type="entry name" value="RidA_CS"/>
</dbReference>
<accession>A0A0J1FLC2</accession>
<comment type="similarity">
    <text evidence="1">Belongs to the RutC family.</text>
</comment>
<evidence type="ECO:0000313" key="2">
    <source>
        <dbReference type="EMBL" id="KLU64162.1"/>
    </source>
</evidence>
<evidence type="ECO:0000256" key="1">
    <source>
        <dbReference type="ARBA" id="ARBA00010552"/>
    </source>
</evidence>
<dbReference type="NCBIfam" id="TIGR00004">
    <property type="entry name" value="Rid family detoxifying hydrolase"/>
    <property type="match status" value="1"/>
</dbReference>
<dbReference type="GO" id="GO:0005829">
    <property type="term" value="C:cytosol"/>
    <property type="evidence" value="ECO:0007669"/>
    <property type="project" value="TreeGrafter"/>
</dbReference>
<proteinExistence type="inferred from homology"/>
<dbReference type="Proteomes" id="UP000036356">
    <property type="component" value="Unassembled WGS sequence"/>
</dbReference>
<dbReference type="CDD" id="cd00448">
    <property type="entry name" value="YjgF_YER057c_UK114_family"/>
    <property type="match status" value="1"/>
</dbReference>
<dbReference type="Pfam" id="PF01042">
    <property type="entry name" value="Ribonuc_L-PSP"/>
    <property type="match status" value="1"/>
</dbReference>
<name>A0A0J1FLC2_9FIRM</name>
<dbReference type="PANTHER" id="PTHR11803:SF39">
    <property type="entry name" value="2-IMINOBUTANOATE_2-IMINOPROPANOATE DEAMINASE"/>
    <property type="match status" value="1"/>
</dbReference>
<dbReference type="AlphaFoldDB" id="A0A0J1FLC2"/>
<dbReference type="InterPro" id="IPR035959">
    <property type="entry name" value="RutC-like_sf"/>
</dbReference>
<sequence>MNEAIKTEKAPKAVGAYSQAIKAGGYLYTSGQIPIDPKTGVFVEGGVEAQTKQVMENLKQVIQEAGLDFDDVIKTTIYILDMGDFAAVNKVYEQYFTKTLPARSCVGVASLPKGALVEIELVASYQNK</sequence>
<dbReference type="GO" id="GO:0120241">
    <property type="term" value="F:2-iminobutanoate/2-iminopropanoate deaminase"/>
    <property type="evidence" value="ECO:0007669"/>
    <property type="project" value="UniProtKB-EC"/>
</dbReference>
<dbReference type="Gene3D" id="3.30.1330.40">
    <property type="entry name" value="RutC-like"/>
    <property type="match status" value="1"/>
</dbReference>
<dbReference type="PATRIC" id="fig|476652.3.peg.4212"/>
<dbReference type="FunFam" id="3.30.1330.40:FF:000001">
    <property type="entry name" value="L-PSP family endoribonuclease"/>
    <property type="match status" value="1"/>
</dbReference>
<dbReference type="STRING" id="476652.DEAC_c39770"/>
<evidence type="ECO:0000313" key="3">
    <source>
        <dbReference type="Proteomes" id="UP000036356"/>
    </source>
</evidence>